<keyword evidence="4" id="KW-1185">Reference proteome</keyword>
<gene>
    <name evidence="3" type="ORF">GL263_00595</name>
</gene>
<dbReference type="InterPro" id="IPR011335">
    <property type="entry name" value="Restrct_endonuc-II-like"/>
</dbReference>
<dbReference type="EMBL" id="WMLF01000004">
    <property type="protein sequence ID" value="MBB1242083.1"/>
    <property type="molecule type" value="Genomic_DNA"/>
</dbReference>
<dbReference type="SUPFAM" id="SSF52980">
    <property type="entry name" value="Restriction endonuclease-like"/>
    <property type="match status" value="1"/>
</dbReference>
<sequence length="124" mass="13679">MNARGGLCRYGEDLAARRLRQAGMAILERNWRCREGELDIVARQTDTLVICEVKTRRAGGPEPALAAVGPRKTAQLRRLAARWLSERWIDRYGSLPAGGVRLDVVAVTLPPRGAPRVEHVRGVG</sequence>
<reference evidence="4" key="1">
    <citation type="journal article" date="2020" name="Syst. Appl. Microbiol.">
        <title>Streptomyces alkaliterrae sp. nov., isolated from an alkaline soil, and emended descriptions of Streptomyces alkaliphilus, Streptomyces calidiresistens and Streptomyces durbertensis.</title>
        <authorList>
            <person name="Swiecimska M."/>
            <person name="Golinska P."/>
            <person name="Nouioui I."/>
            <person name="Wypij M."/>
            <person name="Rai M."/>
            <person name="Sangal V."/>
            <person name="Goodfellow M."/>
        </authorList>
    </citation>
    <scope>NUCLEOTIDE SEQUENCE [LARGE SCALE GENOMIC DNA]</scope>
    <source>
        <strain evidence="4">DSM 104538</strain>
    </source>
</reference>
<evidence type="ECO:0000313" key="3">
    <source>
        <dbReference type="EMBL" id="MBB1242083.1"/>
    </source>
</evidence>
<evidence type="ECO:0000313" key="4">
    <source>
        <dbReference type="Proteomes" id="UP000766698"/>
    </source>
</evidence>
<name>A0ABR6EAB2_9ACTN</name>
<dbReference type="PANTHER" id="PTHR34039">
    <property type="entry name" value="UPF0102 PROTEIN YRAN"/>
    <property type="match status" value="1"/>
</dbReference>
<dbReference type="HAMAP" id="MF_00048">
    <property type="entry name" value="UPF0102"/>
    <property type="match status" value="1"/>
</dbReference>
<comment type="similarity">
    <text evidence="1 2">Belongs to the UPF0102 family.</text>
</comment>
<dbReference type="Gene3D" id="3.40.1350.10">
    <property type="match status" value="1"/>
</dbReference>
<comment type="caution">
    <text evidence="3">The sequence shown here is derived from an EMBL/GenBank/DDBJ whole genome shotgun (WGS) entry which is preliminary data.</text>
</comment>
<dbReference type="RefSeq" id="WP_182853519.1">
    <property type="nucleotide sequence ID" value="NZ_WMLF01000004.1"/>
</dbReference>
<dbReference type="InterPro" id="IPR003509">
    <property type="entry name" value="UPF0102_YraN-like"/>
</dbReference>
<evidence type="ECO:0000256" key="1">
    <source>
        <dbReference type="ARBA" id="ARBA00006738"/>
    </source>
</evidence>
<proteinExistence type="inferred from homology"/>
<dbReference type="CDD" id="cd20736">
    <property type="entry name" value="PoNe_Nuclease"/>
    <property type="match status" value="1"/>
</dbReference>
<dbReference type="NCBIfam" id="NF009154">
    <property type="entry name" value="PRK12497.3-3"/>
    <property type="match status" value="1"/>
</dbReference>
<protein>
    <recommendedName>
        <fullName evidence="2">UPF0102 protein GL263_00595</fullName>
    </recommendedName>
</protein>
<accession>A0ABR6EAB2</accession>
<dbReference type="Proteomes" id="UP000766698">
    <property type="component" value="Unassembled WGS sequence"/>
</dbReference>
<dbReference type="InterPro" id="IPR011856">
    <property type="entry name" value="tRNA_endonuc-like_dom_sf"/>
</dbReference>
<dbReference type="Pfam" id="PF02021">
    <property type="entry name" value="UPF0102"/>
    <property type="match status" value="1"/>
</dbReference>
<evidence type="ECO:0000256" key="2">
    <source>
        <dbReference type="HAMAP-Rule" id="MF_00048"/>
    </source>
</evidence>
<organism evidence="3 4">
    <name type="scientific">Streptomyces durbertensis</name>
    <dbReference type="NCBI Taxonomy" id="2448886"/>
    <lineage>
        <taxon>Bacteria</taxon>
        <taxon>Bacillati</taxon>
        <taxon>Actinomycetota</taxon>
        <taxon>Actinomycetes</taxon>
        <taxon>Kitasatosporales</taxon>
        <taxon>Streptomycetaceae</taxon>
        <taxon>Streptomyces</taxon>
    </lineage>
</organism>
<dbReference type="PANTHER" id="PTHR34039:SF1">
    <property type="entry name" value="UPF0102 PROTEIN YRAN"/>
    <property type="match status" value="1"/>
</dbReference>